<keyword evidence="1" id="KW-0812">Transmembrane</keyword>
<name>A0A4V3BBK2_9RHOB</name>
<sequence>MADNVARSFRSLSAQFVRYSTLSLSILPSVCVAIGAVTGWLEALLAAVTLPLAVFALGRFPPVRRASTSNDDPRSVLHHALATILGAGGRMHLGATCLFVRADDLNSAIAQAGPSAAQDLIDRVKSRLRSALREQDAVIRLEDASFAIVVGSAAPMDIESLMQIATRVQSTLADPVQVGSGFARLRASVGLCQANGLNAPTPDAIIEAAETALVEARGAGIGSIRIYAPAMRARRNTRDMLVQDVAHALENGDIKPWFQPQLSTDTGRVTGFEALVRWHHPDRGPIPPSDFMPALDSAGLLERLGEVMVEQSLRALASWDAEGLDVPSVGVNLSSADLNNPALAERISWQIDRFDLTPDRLAIEVLESVVTSSPDDAVAKNIAALAALGCHVDLDDFGTGHASITTLRQLRIDRLKIDRSFVTGVDKDREQQNMVTTILAMCEHLGIATLAEGVETTGEHAMLAQLGCNHVQGFAIAHPMPFEETHAWLRAQVGTLVIRPTLRRKSL</sequence>
<protein>
    <submittedName>
        <fullName evidence="4">GGDEF domain-containing protein</fullName>
    </submittedName>
</protein>
<gene>
    <name evidence="4" type="ORF">E2L05_11385</name>
</gene>
<dbReference type="Gene3D" id="3.30.70.270">
    <property type="match status" value="1"/>
</dbReference>
<accession>A0A4V3BBK2</accession>
<dbReference type="Pfam" id="PF00990">
    <property type="entry name" value="GGDEF"/>
    <property type="match status" value="1"/>
</dbReference>
<proteinExistence type="predicted"/>
<feature type="domain" description="EAL" evidence="2">
    <location>
        <begin position="238"/>
        <end position="493"/>
    </location>
</feature>
<dbReference type="CDD" id="cd01948">
    <property type="entry name" value="EAL"/>
    <property type="match status" value="1"/>
</dbReference>
<evidence type="ECO:0000259" key="2">
    <source>
        <dbReference type="PROSITE" id="PS50883"/>
    </source>
</evidence>
<dbReference type="Proteomes" id="UP000294562">
    <property type="component" value="Unassembled WGS sequence"/>
</dbReference>
<dbReference type="InterPro" id="IPR035919">
    <property type="entry name" value="EAL_sf"/>
</dbReference>
<evidence type="ECO:0000313" key="5">
    <source>
        <dbReference type="Proteomes" id="UP000294562"/>
    </source>
</evidence>
<dbReference type="PANTHER" id="PTHR33121">
    <property type="entry name" value="CYCLIC DI-GMP PHOSPHODIESTERASE PDEF"/>
    <property type="match status" value="1"/>
</dbReference>
<dbReference type="PANTHER" id="PTHR33121:SF70">
    <property type="entry name" value="SIGNALING PROTEIN YKOW"/>
    <property type="match status" value="1"/>
</dbReference>
<feature type="domain" description="GGDEF" evidence="3">
    <location>
        <begin position="93"/>
        <end position="229"/>
    </location>
</feature>
<dbReference type="SUPFAM" id="SSF141868">
    <property type="entry name" value="EAL domain-like"/>
    <property type="match status" value="1"/>
</dbReference>
<dbReference type="InterPro" id="IPR001633">
    <property type="entry name" value="EAL_dom"/>
</dbReference>
<dbReference type="PROSITE" id="PS50887">
    <property type="entry name" value="GGDEF"/>
    <property type="match status" value="1"/>
</dbReference>
<dbReference type="Pfam" id="PF00563">
    <property type="entry name" value="EAL"/>
    <property type="match status" value="1"/>
</dbReference>
<evidence type="ECO:0000256" key="1">
    <source>
        <dbReference type="SAM" id="Phobius"/>
    </source>
</evidence>
<keyword evidence="5" id="KW-1185">Reference proteome</keyword>
<organism evidence="4 5">
    <name type="scientific">Meridianimarinicoccus aquatilis</name>
    <dbReference type="NCBI Taxonomy" id="2552766"/>
    <lineage>
        <taxon>Bacteria</taxon>
        <taxon>Pseudomonadati</taxon>
        <taxon>Pseudomonadota</taxon>
        <taxon>Alphaproteobacteria</taxon>
        <taxon>Rhodobacterales</taxon>
        <taxon>Paracoccaceae</taxon>
        <taxon>Meridianimarinicoccus</taxon>
    </lineage>
</organism>
<comment type="caution">
    <text evidence="4">The sequence shown here is derived from an EMBL/GenBank/DDBJ whole genome shotgun (WGS) entry which is preliminary data.</text>
</comment>
<evidence type="ECO:0000259" key="3">
    <source>
        <dbReference type="PROSITE" id="PS50887"/>
    </source>
</evidence>
<keyword evidence="1" id="KW-1133">Transmembrane helix</keyword>
<dbReference type="PROSITE" id="PS50883">
    <property type="entry name" value="EAL"/>
    <property type="match status" value="1"/>
</dbReference>
<dbReference type="InterPro" id="IPR000160">
    <property type="entry name" value="GGDEF_dom"/>
</dbReference>
<dbReference type="InterPro" id="IPR043128">
    <property type="entry name" value="Rev_trsase/Diguanyl_cyclase"/>
</dbReference>
<dbReference type="InterPro" id="IPR029787">
    <property type="entry name" value="Nucleotide_cyclase"/>
</dbReference>
<dbReference type="Gene3D" id="3.20.20.450">
    <property type="entry name" value="EAL domain"/>
    <property type="match status" value="1"/>
</dbReference>
<dbReference type="SMART" id="SM00052">
    <property type="entry name" value="EAL"/>
    <property type="match status" value="1"/>
</dbReference>
<dbReference type="AlphaFoldDB" id="A0A4V3BBK2"/>
<dbReference type="GO" id="GO:0071111">
    <property type="term" value="F:cyclic-guanylate-specific phosphodiesterase activity"/>
    <property type="evidence" value="ECO:0007669"/>
    <property type="project" value="InterPro"/>
</dbReference>
<dbReference type="EMBL" id="SMZO01000023">
    <property type="protein sequence ID" value="TDL87129.1"/>
    <property type="molecule type" value="Genomic_DNA"/>
</dbReference>
<evidence type="ECO:0000313" key="4">
    <source>
        <dbReference type="EMBL" id="TDL87129.1"/>
    </source>
</evidence>
<keyword evidence="1" id="KW-0472">Membrane</keyword>
<dbReference type="InterPro" id="IPR050706">
    <property type="entry name" value="Cyclic-di-GMP_PDE-like"/>
</dbReference>
<feature type="transmembrane region" description="Helical" evidence="1">
    <location>
        <begin position="16"/>
        <end position="37"/>
    </location>
</feature>
<reference evidence="4 5" key="1">
    <citation type="submission" date="2019-03" db="EMBL/GenBank/DDBJ databases">
        <title>Rhodobacteraceae bacterium SM1902, a new member of the family Rhodobacteraceae isolated from Yantai.</title>
        <authorList>
            <person name="Sun Y."/>
        </authorList>
    </citation>
    <scope>NUCLEOTIDE SEQUENCE [LARGE SCALE GENOMIC DNA]</scope>
    <source>
        <strain evidence="4 5">SM1902</strain>
    </source>
</reference>
<dbReference type="SMART" id="SM00267">
    <property type="entry name" value="GGDEF"/>
    <property type="match status" value="1"/>
</dbReference>
<dbReference type="OrthoDB" id="9814202at2"/>
<dbReference type="SUPFAM" id="SSF55073">
    <property type="entry name" value="Nucleotide cyclase"/>
    <property type="match status" value="1"/>
</dbReference>